<dbReference type="NCBIfam" id="TIGR01122">
    <property type="entry name" value="ilvE_I"/>
    <property type="match status" value="1"/>
</dbReference>
<dbReference type="Gene3D" id="3.30.470.10">
    <property type="match status" value="1"/>
</dbReference>
<evidence type="ECO:0000256" key="4">
    <source>
        <dbReference type="ARBA" id="ARBA00004931"/>
    </source>
</evidence>
<evidence type="ECO:0000256" key="5">
    <source>
        <dbReference type="ARBA" id="ARBA00005072"/>
    </source>
</evidence>
<comment type="cofactor">
    <cofactor evidence="1 16">
        <name>pyridoxal 5'-phosphate</name>
        <dbReference type="ChEBI" id="CHEBI:597326"/>
    </cofactor>
</comment>
<dbReference type="Gene3D" id="3.20.10.10">
    <property type="entry name" value="D-amino Acid Aminotransferase, subunit A, domain 2"/>
    <property type="match status" value="1"/>
</dbReference>
<dbReference type="PROSITE" id="PS00770">
    <property type="entry name" value="AA_TRANSFER_CLASS_4"/>
    <property type="match status" value="1"/>
</dbReference>
<dbReference type="NCBIfam" id="NF006185">
    <property type="entry name" value="PRK08320.1"/>
    <property type="match status" value="1"/>
</dbReference>
<evidence type="ECO:0000256" key="6">
    <source>
        <dbReference type="ARBA" id="ARBA00009320"/>
    </source>
</evidence>
<dbReference type="UniPathway" id="UPA00047">
    <property type="reaction ID" value="UER00058"/>
</dbReference>
<organism evidence="17 18">
    <name type="scientific">Methanolobus halotolerans</name>
    <dbReference type="NCBI Taxonomy" id="2052935"/>
    <lineage>
        <taxon>Archaea</taxon>
        <taxon>Methanobacteriati</taxon>
        <taxon>Methanobacteriota</taxon>
        <taxon>Stenosarchaea group</taxon>
        <taxon>Methanomicrobia</taxon>
        <taxon>Methanosarcinales</taxon>
        <taxon>Methanosarcinaceae</taxon>
        <taxon>Methanolobus</taxon>
    </lineage>
</organism>
<keyword evidence="18" id="KW-1185">Reference proteome</keyword>
<comment type="pathway">
    <text evidence="5 16">Amino-acid biosynthesis; L-leucine biosynthesis; L-leucine from 3-methyl-2-oxobutanoate: step 4/4.</text>
</comment>
<evidence type="ECO:0000256" key="9">
    <source>
        <dbReference type="ARBA" id="ARBA00022679"/>
    </source>
</evidence>
<dbReference type="FunFam" id="3.20.10.10:FF:000002">
    <property type="entry name" value="D-alanine aminotransferase"/>
    <property type="match status" value="1"/>
</dbReference>
<gene>
    <name evidence="16" type="primary">ilvE</name>
    <name evidence="17" type="ORF">CUN85_11725</name>
</gene>
<dbReference type="PANTHER" id="PTHR42743">
    <property type="entry name" value="AMINO-ACID AMINOTRANSFERASE"/>
    <property type="match status" value="1"/>
</dbReference>
<proteinExistence type="inferred from homology"/>
<dbReference type="UniPathway" id="UPA00048">
    <property type="reaction ID" value="UER00073"/>
</dbReference>
<dbReference type="GO" id="GO:0009099">
    <property type="term" value="P:L-valine biosynthetic process"/>
    <property type="evidence" value="ECO:0007669"/>
    <property type="project" value="UniProtKB-UniPathway"/>
</dbReference>
<keyword evidence="7 16" id="KW-0032">Aminotransferase</keyword>
<comment type="caution">
    <text evidence="17">The sequence shown here is derived from an EMBL/GenBank/DDBJ whole genome shotgun (WGS) entry which is preliminary data.</text>
</comment>
<evidence type="ECO:0000313" key="18">
    <source>
        <dbReference type="Proteomes" id="UP000297295"/>
    </source>
</evidence>
<dbReference type="FunFam" id="3.30.470.10:FF:000006">
    <property type="entry name" value="Branched-chain-amino-acid aminotransferase"/>
    <property type="match status" value="1"/>
</dbReference>
<dbReference type="AlphaFoldDB" id="A0A4E0PT84"/>
<comment type="catalytic activity">
    <reaction evidence="12 16">
        <text>L-valine + 2-oxoglutarate = 3-methyl-2-oxobutanoate + L-glutamate</text>
        <dbReference type="Rhea" id="RHEA:24813"/>
        <dbReference type="ChEBI" id="CHEBI:11851"/>
        <dbReference type="ChEBI" id="CHEBI:16810"/>
        <dbReference type="ChEBI" id="CHEBI:29985"/>
        <dbReference type="ChEBI" id="CHEBI:57762"/>
        <dbReference type="EC" id="2.6.1.42"/>
    </reaction>
</comment>
<evidence type="ECO:0000256" key="15">
    <source>
        <dbReference type="RuleBase" id="RU004106"/>
    </source>
</evidence>
<keyword evidence="10 16" id="KW-0663">Pyridoxal phosphate</keyword>
<dbReference type="InterPro" id="IPR043131">
    <property type="entry name" value="BCAT-like_N"/>
</dbReference>
<dbReference type="OrthoDB" id="6469at2157"/>
<dbReference type="GO" id="GO:0052654">
    <property type="term" value="F:L-leucine-2-oxoglutarate transaminase activity"/>
    <property type="evidence" value="ECO:0007669"/>
    <property type="project" value="RHEA"/>
</dbReference>
<keyword evidence="11 16" id="KW-0100">Branched-chain amino acid biosynthesis</keyword>
<dbReference type="InterPro" id="IPR018300">
    <property type="entry name" value="Aminotrans_IV_CS"/>
</dbReference>
<dbReference type="GO" id="GO:0052655">
    <property type="term" value="F:L-valine-2-oxoglutarate transaminase activity"/>
    <property type="evidence" value="ECO:0007669"/>
    <property type="project" value="RHEA"/>
</dbReference>
<evidence type="ECO:0000256" key="3">
    <source>
        <dbReference type="ARBA" id="ARBA00004824"/>
    </source>
</evidence>
<dbReference type="Pfam" id="PF01063">
    <property type="entry name" value="Aminotran_4"/>
    <property type="match status" value="1"/>
</dbReference>
<comment type="pathway">
    <text evidence="4 16">Amino-acid biosynthesis; L-valine biosynthesis; L-valine from pyruvate: step 4/4.</text>
</comment>
<comment type="pathway">
    <text evidence="3 16">Amino-acid biosynthesis; L-isoleucine biosynthesis; L-isoleucine from 2-oxobutanoate: step 4/4.</text>
</comment>
<reference evidence="17 18" key="1">
    <citation type="submission" date="2017-11" db="EMBL/GenBank/DDBJ databases">
        <title>Isolation and Characterization of Methanogenic Archaea from Saline Meromictic Lake at Siberia.</title>
        <authorList>
            <person name="Shen Y."/>
            <person name="Huang H.-H."/>
            <person name="Lai M.-C."/>
            <person name="Chen S.-C."/>
        </authorList>
    </citation>
    <scope>NUCLEOTIDE SEQUENCE [LARGE SCALE GENOMIC DNA]</scope>
    <source>
        <strain evidence="17 18">SY-01</strain>
    </source>
</reference>
<evidence type="ECO:0000256" key="2">
    <source>
        <dbReference type="ARBA" id="ARBA00003109"/>
    </source>
</evidence>
<dbReference type="PANTHER" id="PTHR42743:SF11">
    <property type="entry name" value="AMINODEOXYCHORISMATE LYASE"/>
    <property type="match status" value="1"/>
</dbReference>
<keyword evidence="8 16" id="KW-0028">Amino-acid biosynthesis</keyword>
<evidence type="ECO:0000256" key="12">
    <source>
        <dbReference type="ARBA" id="ARBA00048212"/>
    </source>
</evidence>
<sequence>MSELMIYNNGDFVPKSKATTSIYDHGFLYGDGVFEGIRAYNGRVFKLREHVDRLYDSAKAIALNIPMSKEEMEEAILETLRKNNLKDAYIRPIVSRGIGDLGLDPRKCPKPNVFIISQEWGAMYGDLYEVGLTGVTVAVRRNSADALSPNIKSLNYLNNILAKIEANEKGGDEAIFFDGNGYLSEGSGDNIFIIKNGKVYTPPTINNLKGITRAAAIELLKEMDIEVCVENLGLFDLYTADEIFVTGTAAEAAPLVKVDGRDIGDGKPGPITKKMIDAFEYITQNTGTPIYP</sequence>
<evidence type="ECO:0000256" key="7">
    <source>
        <dbReference type="ARBA" id="ARBA00022576"/>
    </source>
</evidence>
<evidence type="ECO:0000313" key="17">
    <source>
        <dbReference type="EMBL" id="TGC07314.1"/>
    </source>
</evidence>
<accession>A0A4E0PT84</accession>
<dbReference type="GO" id="GO:0009097">
    <property type="term" value="P:isoleucine biosynthetic process"/>
    <property type="evidence" value="ECO:0007669"/>
    <property type="project" value="UniProtKB-UniPathway"/>
</dbReference>
<dbReference type="EC" id="2.6.1.42" evidence="16"/>
<dbReference type="UniPathway" id="UPA00049">
    <property type="reaction ID" value="UER00062"/>
</dbReference>
<evidence type="ECO:0000256" key="16">
    <source>
        <dbReference type="RuleBase" id="RU364094"/>
    </source>
</evidence>
<dbReference type="NCBIfam" id="NF005146">
    <property type="entry name" value="PRK06606.1"/>
    <property type="match status" value="1"/>
</dbReference>
<comment type="catalytic activity">
    <reaction evidence="13 16">
        <text>L-isoleucine + 2-oxoglutarate = (S)-3-methyl-2-oxopentanoate + L-glutamate</text>
        <dbReference type="Rhea" id="RHEA:24801"/>
        <dbReference type="ChEBI" id="CHEBI:16810"/>
        <dbReference type="ChEBI" id="CHEBI:29985"/>
        <dbReference type="ChEBI" id="CHEBI:35146"/>
        <dbReference type="ChEBI" id="CHEBI:58045"/>
        <dbReference type="EC" id="2.6.1.42"/>
    </reaction>
</comment>
<dbReference type="GO" id="GO:0009098">
    <property type="term" value="P:L-leucine biosynthetic process"/>
    <property type="evidence" value="ECO:0007669"/>
    <property type="project" value="UniProtKB-UniPathway"/>
</dbReference>
<comment type="similarity">
    <text evidence="6 15">Belongs to the class-IV pyridoxal-phosphate-dependent aminotransferase family.</text>
</comment>
<dbReference type="InterPro" id="IPR043132">
    <property type="entry name" value="BCAT-like_C"/>
</dbReference>
<comment type="catalytic activity">
    <reaction evidence="14 16">
        <text>L-leucine + 2-oxoglutarate = 4-methyl-2-oxopentanoate + L-glutamate</text>
        <dbReference type="Rhea" id="RHEA:18321"/>
        <dbReference type="ChEBI" id="CHEBI:16810"/>
        <dbReference type="ChEBI" id="CHEBI:17865"/>
        <dbReference type="ChEBI" id="CHEBI:29985"/>
        <dbReference type="ChEBI" id="CHEBI:57427"/>
        <dbReference type="EC" id="2.6.1.42"/>
    </reaction>
</comment>
<dbReference type="InterPro" id="IPR001544">
    <property type="entry name" value="Aminotrans_IV"/>
</dbReference>
<comment type="function">
    <text evidence="2 16">Acts on leucine, isoleucine and valine.</text>
</comment>
<dbReference type="InterPro" id="IPR050571">
    <property type="entry name" value="Class-IV_PLP-Dep_Aminotrnsfr"/>
</dbReference>
<dbReference type="InterPro" id="IPR005785">
    <property type="entry name" value="B_amino_transI"/>
</dbReference>
<evidence type="ECO:0000256" key="14">
    <source>
        <dbReference type="ARBA" id="ARBA00049229"/>
    </source>
</evidence>
<dbReference type="RefSeq" id="WP_135390488.1">
    <property type="nucleotide sequence ID" value="NZ_PGGK01000017.1"/>
</dbReference>
<evidence type="ECO:0000256" key="13">
    <source>
        <dbReference type="ARBA" id="ARBA00048798"/>
    </source>
</evidence>
<name>A0A4E0PT84_9EURY</name>
<dbReference type="SUPFAM" id="SSF56752">
    <property type="entry name" value="D-aminoacid aminotransferase-like PLP-dependent enzymes"/>
    <property type="match status" value="1"/>
</dbReference>
<evidence type="ECO:0000256" key="10">
    <source>
        <dbReference type="ARBA" id="ARBA00022898"/>
    </source>
</evidence>
<dbReference type="Proteomes" id="UP000297295">
    <property type="component" value="Unassembled WGS sequence"/>
</dbReference>
<evidence type="ECO:0000256" key="11">
    <source>
        <dbReference type="ARBA" id="ARBA00023304"/>
    </source>
</evidence>
<evidence type="ECO:0000256" key="8">
    <source>
        <dbReference type="ARBA" id="ARBA00022605"/>
    </source>
</evidence>
<evidence type="ECO:0000256" key="1">
    <source>
        <dbReference type="ARBA" id="ARBA00001933"/>
    </source>
</evidence>
<protein>
    <recommendedName>
        <fullName evidence="16">Branched-chain-amino-acid aminotransferase</fullName>
        <shortName evidence="16">BCAT</shortName>
        <ecNumber evidence="16">2.6.1.42</ecNumber>
    </recommendedName>
</protein>
<dbReference type="InterPro" id="IPR036038">
    <property type="entry name" value="Aminotransferase-like"/>
</dbReference>
<dbReference type="CDD" id="cd01558">
    <property type="entry name" value="D-AAT_like"/>
    <property type="match status" value="1"/>
</dbReference>
<dbReference type="EMBL" id="PGGK01000017">
    <property type="protein sequence ID" value="TGC07314.1"/>
    <property type="molecule type" value="Genomic_DNA"/>
</dbReference>
<dbReference type="GO" id="GO:0052656">
    <property type="term" value="F:L-isoleucine-2-oxoglutarate transaminase activity"/>
    <property type="evidence" value="ECO:0007669"/>
    <property type="project" value="RHEA"/>
</dbReference>
<keyword evidence="9 16" id="KW-0808">Transferase</keyword>